<sequence length="189" mass="22684">MTKYEDLYFRQYQNELINNFFFDEVEFDFETHKKLIYWGVRVMGRERTKPQTIEEAYIRFNARSVLLDWIGLLTPRQLMILFPIEKDYDGHKYQTKDYFYTMDVCIKHGLDTKIGDAFEFLWDYQNWDIADLIIEYMSDISNVRKFEGHPGLMEEFAAKNGLKTYREREINGSSVFIEDLVITDDGKVL</sequence>
<organism evidence="1 2">
    <name type="scientific">Paenibacillus haidiansis</name>
    <dbReference type="NCBI Taxonomy" id="1574488"/>
    <lineage>
        <taxon>Bacteria</taxon>
        <taxon>Bacillati</taxon>
        <taxon>Bacillota</taxon>
        <taxon>Bacilli</taxon>
        <taxon>Bacillales</taxon>
        <taxon>Paenibacillaceae</taxon>
        <taxon>Paenibacillus</taxon>
    </lineage>
</organism>
<name>A0ABU7VQA4_9BACL</name>
<evidence type="ECO:0000313" key="2">
    <source>
        <dbReference type="Proteomes" id="UP001306950"/>
    </source>
</evidence>
<reference evidence="1 2" key="1">
    <citation type="submission" date="2024-02" db="EMBL/GenBank/DDBJ databases">
        <title>A nitrogen-fixing paenibacillus bacterium.</title>
        <authorList>
            <person name="Zhang W.L."/>
            <person name="Chen S.F."/>
        </authorList>
    </citation>
    <scope>NUCLEOTIDE SEQUENCE [LARGE SCALE GENOMIC DNA]</scope>
    <source>
        <strain evidence="1 2">M1</strain>
    </source>
</reference>
<comment type="caution">
    <text evidence="1">The sequence shown here is derived from an EMBL/GenBank/DDBJ whole genome shotgun (WGS) entry which is preliminary data.</text>
</comment>
<evidence type="ECO:0000313" key="1">
    <source>
        <dbReference type="EMBL" id="MEF2965084.1"/>
    </source>
</evidence>
<dbReference type="RefSeq" id="WP_331845326.1">
    <property type="nucleotide sequence ID" value="NZ_JAZHPZ010000002.1"/>
</dbReference>
<proteinExistence type="predicted"/>
<dbReference type="Proteomes" id="UP001306950">
    <property type="component" value="Unassembled WGS sequence"/>
</dbReference>
<keyword evidence="2" id="KW-1185">Reference proteome</keyword>
<dbReference type="EMBL" id="JAZHPZ010000002">
    <property type="protein sequence ID" value="MEF2965084.1"/>
    <property type="molecule type" value="Genomic_DNA"/>
</dbReference>
<accession>A0ABU7VQA4</accession>
<protein>
    <submittedName>
        <fullName evidence="1">Uncharacterized protein</fullName>
    </submittedName>
</protein>
<gene>
    <name evidence="1" type="ORF">V3851_04505</name>
</gene>